<comment type="caution">
    <text evidence="1">The sequence shown here is derived from an EMBL/GenBank/DDBJ whole genome shotgun (WGS) entry which is preliminary data.</text>
</comment>
<sequence length="92" mass="10149">MIELPVEQFSLFPVWKPAVITEESGLGQQAWPKPPGFRTIRVFSDDFIATGTLLLSELVFRDFGWDGERNIDDGAGDVLIRIGENTVAIGAI</sequence>
<reference evidence="1 2" key="1">
    <citation type="journal article" date="2014" name="PLoS Genet.">
        <title>Phylogenetically driven sequencing of extremely halophilic archaea reveals strategies for static and dynamic osmo-response.</title>
        <authorList>
            <person name="Becker E.A."/>
            <person name="Seitzer P.M."/>
            <person name="Tritt A."/>
            <person name="Larsen D."/>
            <person name="Krusor M."/>
            <person name="Yao A.I."/>
            <person name="Wu D."/>
            <person name="Madern D."/>
            <person name="Eisen J.A."/>
            <person name="Darling A.E."/>
            <person name="Facciotti M.T."/>
        </authorList>
    </citation>
    <scope>NUCLEOTIDE SEQUENCE [LARGE SCALE GENOMIC DNA]</scope>
    <source>
        <strain evidence="1 2">JCM 13552</strain>
    </source>
</reference>
<evidence type="ECO:0000313" key="1">
    <source>
        <dbReference type="EMBL" id="EMA56584.1"/>
    </source>
</evidence>
<dbReference type="EMBL" id="AOMF01000032">
    <property type="protein sequence ID" value="EMA56584.1"/>
    <property type="molecule type" value="Genomic_DNA"/>
</dbReference>
<feature type="non-terminal residue" evidence="1">
    <location>
        <position position="92"/>
    </location>
</feature>
<accession>M0NHK0</accession>
<name>M0NHK0_9EURY</name>
<proteinExistence type="predicted"/>
<protein>
    <submittedName>
        <fullName evidence="1">Uncharacterized protein</fullName>
    </submittedName>
</protein>
<dbReference type="Proteomes" id="UP000011680">
    <property type="component" value="Unassembled WGS sequence"/>
</dbReference>
<organism evidence="1 2">
    <name type="scientific">Halococcus thailandensis JCM 13552</name>
    <dbReference type="NCBI Taxonomy" id="1227457"/>
    <lineage>
        <taxon>Archaea</taxon>
        <taxon>Methanobacteriati</taxon>
        <taxon>Methanobacteriota</taxon>
        <taxon>Stenosarchaea group</taxon>
        <taxon>Halobacteria</taxon>
        <taxon>Halobacteriales</taxon>
        <taxon>Halococcaceae</taxon>
        <taxon>Halococcus</taxon>
    </lineage>
</organism>
<gene>
    <name evidence="1" type="ORF">C451_01618</name>
</gene>
<evidence type="ECO:0000313" key="2">
    <source>
        <dbReference type="Proteomes" id="UP000011680"/>
    </source>
</evidence>
<dbReference type="AlphaFoldDB" id="M0NHK0"/>
<keyword evidence="2" id="KW-1185">Reference proteome</keyword>